<dbReference type="GeneID" id="59374588"/>
<dbReference type="AlphaFoldDB" id="A0A8H7A2K2"/>
<dbReference type="VEuPathDB" id="FungiDB:PC9H_004770"/>
<name>A0A8H7A2K2_PLEOS</name>
<evidence type="ECO:0000259" key="2">
    <source>
        <dbReference type="Pfam" id="PF20152"/>
    </source>
</evidence>
<protein>
    <recommendedName>
        <fullName evidence="2">DUF6534 domain-containing protein</fullName>
    </recommendedName>
</protein>
<evidence type="ECO:0000256" key="1">
    <source>
        <dbReference type="SAM" id="Phobius"/>
    </source>
</evidence>
<organism evidence="3 4">
    <name type="scientific">Pleurotus ostreatus</name>
    <name type="common">Oyster mushroom</name>
    <name type="synonym">White-rot fungus</name>
    <dbReference type="NCBI Taxonomy" id="5322"/>
    <lineage>
        <taxon>Eukaryota</taxon>
        <taxon>Fungi</taxon>
        <taxon>Dikarya</taxon>
        <taxon>Basidiomycota</taxon>
        <taxon>Agaricomycotina</taxon>
        <taxon>Agaricomycetes</taxon>
        <taxon>Agaricomycetidae</taxon>
        <taxon>Agaricales</taxon>
        <taxon>Pleurotineae</taxon>
        <taxon>Pleurotaceae</taxon>
        <taxon>Pleurotus</taxon>
    </lineage>
</organism>
<dbReference type="InterPro" id="IPR045339">
    <property type="entry name" value="DUF6534"/>
</dbReference>
<proteinExistence type="predicted"/>
<keyword evidence="1" id="KW-0812">Transmembrane</keyword>
<keyword evidence="4" id="KW-1185">Reference proteome</keyword>
<gene>
    <name evidence="3" type="ORF">PC9H_004770</name>
</gene>
<feature type="transmembrane region" description="Helical" evidence="1">
    <location>
        <begin position="48"/>
        <end position="69"/>
    </location>
</feature>
<dbReference type="EMBL" id="JACETU010000003">
    <property type="protein sequence ID" value="KAF7432827.1"/>
    <property type="molecule type" value="Genomic_DNA"/>
</dbReference>
<feature type="transmembrane region" description="Helical" evidence="1">
    <location>
        <begin position="81"/>
        <end position="100"/>
    </location>
</feature>
<reference evidence="3" key="1">
    <citation type="submission" date="2019-07" db="EMBL/GenBank/DDBJ databases">
        <authorList>
            <person name="Palmer J.M."/>
        </authorList>
    </citation>
    <scope>NUCLEOTIDE SEQUENCE</scope>
    <source>
        <strain evidence="3">PC9</strain>
    </source>
</reference>
<accession>A0A8H7A2K2</accession>
<evidence type="ECO:0000313" key="3">
    <source>
        <dbReference type="EMBL" id="KAF7432827.1"/>
    </source>
</evidence>
<feature type="transmembrane region" description="Helical" evidence="1">
    <location>
        <begin position="212"/>
        <end position="232"/>
    </location>
</feature>
<feature type="transmembrane region" description="Helical" evidence="1">
    <location>
        <begin position="185"/>
        <end position="206"/>
    </location>
</feature>
<comment type="caution">
    <text evidence="3">The sequence shown here is derived from an EMBL/GenBank/DDBJ whole genome shotgun (WGS) entry which is preliminary data.</text>
</comment>
<sequence>MSSPLSIDNTMGAALIGSVCAAVLYGVSCIQTWYYYDRYPTDAWYIKYLVASVWVFDTIHQVLISHTVYHYLVSNYTNPAMLANIIWLSLICLLVQGFLTMRVWRMSNKNKILTFIVLCLVIAEFGMMQLQTWLELSQLKGLSMAVNVLAAAGDALIAASLVFLLRRSRTGFKKSDTMISRLIVFTVNTGLFTSICAVMSLVSIIVWGNTLIYVAFYFSLGRLYSNSLLATLNARQEIRNLADEMDTLSLSFRSGPSSFGSGSKKPTNISIVIDTTQDFVRDRAMTMTDSETESPITDLKDEV</sequence>
<feature type="transmembrane region" description="Helical" evidence="1">
    <location>
        <begin position="112"/>
        <end position="130"/>
    </location>
</feature>
<dbReference type="Pfam" id="PF20152">
    <property type="entry name" value="DUF6534"/>
    <property type="match status" value="1"/>
</dbReference>
<feature type="transmembrane region" description="Helical" evidence="1">
    <location>
        <begin position="12"/>
        <end position="36"/>
    </location>
</feature>
<dbReference type="PANTHER" id="PTHR40465">
    <property type="entry name" value="CHROMOSOME 1, WHOLE GENOME SHOTGUN SEQUENCE"/>
    <property type="match status" value="1"/>
</dbReference>
<dbReference type="Proteomes" id="UP000623687">
    <property type="component" value="Unassembled WGS sequence"/>
</dbReference>
<keyword evidence="1" id="KW-0472">Membrane</keyword>
<keyword evidence="1" id="KW-1133">Transmembrane helix</keyword>
<dbReference type="RefSeq" id="XP_036632854.1">
    <property type="nucleotide sequence ID" value="XM_036774352.1"/>
</dbReference>
<dbReference type="PANTHER" id="PTHR40465:SF1">
    <property type="entry name" value="DUF6534 DOMAIN-CONTAINING PROTEIN"/>
    <property type="match status" value="1"/>
</dbReference>
<dbReference type="OrthoDB" id="3263055at2759"/>
<evidence type="ECO:0000313" key="4">
    <source>
        <dbReference type="Proteomes" id="UP000623687"/>
    </source>
</evidence>
<feature type="transmembrane region" description="Helical" evidence="1">
    <location>
        <begin position="142"/>
        <end position="165"/>
    </location>
</feature>
<feature type="domain" description="DUF6534" evidence="2">
    <location>
        <begin position="150"/>
        <end position="236"/>
    </location>
</feature>